<organism evidence="3 4">
    <name type="scientific">Vanrija albida</name>
    <dbReference type="NCBI Taxonomy" id="181172"/>
    <lineage>
        <taxon>Eukaryota</taxon>
        <taxon>Fungi</taxon>
        <taxon>Dikarya</taxon>
        <taxon>Basidiomycota</taxon>
        <taxon>Agaricomycotina</taxon>
        <taxon>Tremellomycetes</taxon>
        <taxon>Trichosporonales</taxon>
        <taxon>Trichosporonaceae</taxon>
        <taxon>Vanrija</taxon>
    </lineage>
</organism>
<dbReference type="Proteomes" id="UP001565368">
    <property type="component" value="Unassembled WGS sequence"/>
</dbReference>
<feature type="compositionally biased region" description="Basic residues" evidence="1">
    <location>
        <begin position="699"/>
        <end position="708"/>
    </location>
</feature>
<evidence type="ECO:0000259" key="2">
    <source>
        <dbReference type="PROSITE" id="PS50011"/>
    </source>
</evidence>
<dbReference type="SMART" id="SM00220">
    <property type="entry name" value="S_TKc"/>
    <property type="match status" value="1"/>
</dbReference>
<dbReference type="SUPFAM" id="SSF56112">
    <property type="entry name" value="Protein kinase-like (PK-like)"/>
    <property type="match status" value="1"/>
</dbReference>
<dbReference type="PROSITE" id="PS00108">
    <property type="entry name" value="PROTEIN_KINASE_ST"/>
    <property type="match status" value="1"/>
</dbReference>
<feature type="region of interest" description="Disordered" evidence="1">
    <location>
        <begin position="24"/>
        <end position="52"/>
    </location>
</feature>
<keyword evidence="4" id="KW-1185">Reference proteome</keyword>
<gene>
    <name evidence="3" type="ORF">Q8F55_007613</name>
</gene>
<dbReference type="PANTHER" id="PTHR44167">
    <property type="entry name" value="OVARIAN-SPECIFIC SERINE/THREONINE-PROTEIN KINASE LOK-RELATED"/>
    <property type="match status" value="1"/>
</dbReference>
<dbReference type="InterPro" id="IPR000719">
    <property type="entry name" value="Prot_kinase_dom"/>
</dbReference>
<sequence length="708" mass="76283">MFPWLKRRPPTPRTKPAWIDRLFKRRSTASSPPARPGASLPPATSGGLLNPAPQGPDLLPLVIFEAGDFFVPGVLPEEPSTRLVQSLDPARGVLLTARRDNPNGSELGGLGDLDTRGPYDHLGHGVSSGLYPHPPGRIELGLGVLLTDGNVHPNGFDFDRRGRLYIGVWSDSLGGLYLYTQGWVNKGGFPPGTTIKHVPNLSVAVPTENRSLPTLPASSSTQAAATPTTAASDPFAGFEYKWVPHSSIHVDSKNVILGEGQATVRLGEMLLEGVWTSVALKFMPLSEGRQFRKELELISLLNELNVPGIVKLFGAARDFATSEGRFHLLVLARANGKDLGPKNNKEVSEATTKGDPGWLPFNWSLALDRMVSLLETLVGLERLGIGHFDVKPDNLLLAENGSKDVILCDFGTAKPCKIGGTLPAGTVAAGTPGYRSPELLRLESYGAKADVFAAGATFYFLVERKNLFVGGSSPEQSLMTLRGVNVSTAFASDKWKKGFWAPRIAALIMGMVNPDPDDRLSLSAALSAASFLRSRIFKEPRWWDRRVKTEARRKVQDLRLPTSDQRLPDWVIDQFKECAAEGAELPALTDRELDGRVLSPAPAGQEPTTPRAGPAEQPVEAAKSSPRPLDGAALPTIRLVPPTPPRSTATTIPQLGATQGPLADQSSSTPASQPVVDAHPSAEFSRPYDRLWAGNSRRAVGHPSRKAR</sequence>
<accession>A0ABR3PV07</accession>
<dbReference type="EMBL" id="JBBXJM010000006">
    <property type="protein sequence ID" value="KAL1405933.1"/>
    <property type="molecule type" value="Genomic_DNA"/>
</dbReference>
<dbReference type="RefSeq" id="XP_069205877.1">
    <property type="nucleotide sequence ID" value="XM_069356036.1"/>
</dbReference>
<protein>
    <recommendedName>
        <fullName evidence="2">Protein kinase domain-containing protein</fullName>
    </recommendedName>
</protein>
<dbReference type="Gene3D" id="1.10.510.10">
    <property type="entry name" value="Transferase(Phosphotransferase) domain 1"/>
    <property type="match status" value="1"/>
</dbReference>
<dbReference type="PANTHER" id="PTHR44167:SF30">
    <property type="entry name" value="PHOSPHORYLASE KINASE"/>
    <property type="match status" value="1"/>
</dbReference>
<evidence type="ECO:0000313" key="4">
    <source>
        <dbReference type="Proteomes" id="UP001565368"/>
    </source>
</evidence>
<feature type="region of interest" description="Disordered" evidence="1">
    <location>
        <begin position="597"/>
        <end position="708"/>
    </location>
</feature>
<feature type="compositionally biased region" description="Polar residues" evidence="1">
    <location>
        <begin position="646"/>
        <end position="657"/>
    </location>
</feature>
<feature type="domain" description="Protein kinase" evidence="2">
    <location>
        <begin position="251"/>
        <end position="532"/>
    </location>
</feature>
<dbReference type="PROSITE" id="PS50011">
    <property type="entry name" value="PROTEIN_KINASE_DOM"/>
    <property type="match status" value="1"/>
</dbReference>
<dbReference type="GeneID" id="95988656"/>
<reference evidence="3 4" key="1">
    <citation type="submission" date="2023-08" db="EMBL/GenBank/DDBJ databases">
        <title>Annotated Genome Sequence of Vanrija albida AlHP1.</title>
        <authorList>
            <person name="Herzog R."/>
        </authorList>
    </citation>
    <scope>NUCLEOTIDE SEQUENCE [LARGE SCALE GENOMIC DNA]</scope>
    <source>
        <strain evidence="3 4">AlHP1</strain>
    </source>
</reference>
<proteinExistence type="predicted"/>
<comment type="caution">
    <text evidence="3">The sequence shown here is derived from an EMBL/GenBank/DDBJ whole genome shotgun (WGS) entry which is preliminary data.</text>
</comment>
<dbReference type="InterPro" id="IPR011009">
    <property type="entry name" value="Kinase-like_dom_sf"/>
</dbReference>
<evidence type="ECO:0000256" key="1">
    <source>
        <dbReference type="SAM" id="MobiDB-lite"/>
    </source>
</evidence>
<name>A0ABR3PV07_9TREE</name>
<evidence type="ECO:0000313" key="3">
    <source>
        <dbReference type="EMBL" id="KAL1405933.1"/>
    </source>
</evidence>
<dbReference type="Pfam" id="PF00069">
    <property type="entry name" value="Pkinase"/>
    <property type="match status" value="1"/>
</dbReference>
<dbReference type="InterPro" id="IPR008271">
    <property type="entry name" value="Ser/Thr_kinase_AS"/>
</dbReference>